<evidence type="ECO:0000259" key="2">
    <source>
        <dbReference type="Pfam" id="PF03795"/>
    </source>
</evidence>
<proteinExistence type="inferred from homology"/>
<gene>
    <name evidence="3" type="ORF">PFCIRM138_08980</name>
</gene>
<dbReference type="RefSeq" id="WP_013160520.1">
    <property type="nucleotide sequence ID" value="NZ_CP010341.1"/>
</dbReference>
<feature type="domain" description="YCII-related" evidence="2">
    <location>
        <begin position="3"/>
        <end position="86"/>
    </location>
</feature>
<accession>A0A068VSG0</accession>
<dbReference type="EMBL" id="LM676379">
    <property type="protein sequence ID" value="CEP25637.1"/>
    <property type="molecule type" value="Genomic_DNA"/>
</dbReference>
<dbReference type="PATRIC" id="fig|66712.6.peg.585"/>
<dbReference type="PANTHER" id="PTHR37828:SF1">
    <property type="entry name" value="YCII-RELATED DOMAIN-CONTAINING PROTEIN"/>
    <property type="match status" value="1"/>
</dbReference>
<dbReference type="InterPro" id="IPR011008">
    <property type="entry name" value="Dimeric_a/b-barrel"/>
</dbReference>
<organism evidence="3">
    <name type="scientific">Propionibacterium freudenreichii subsp. freudenreichii</name>
    <dbReference type="NCBI Taxonomy" id="66712"/>
    <lineage>
        <taxon>Bacteria</taxon>
        <taxon>Bacillati</taxon>
        <taxon>Actinomycetota</taxon>
        <taxon>Actinomycetes</taxon>
        <taxon>Propionibacteriales</taxon>
        <taxon>Propionibacteriaceae</taxon>
        <taxon>Propionibacterium</taxon>
    </lineage>
</organism>
<dbReference type="PANTHER" id="PTHR37828">
    <property type="entry name" value="GSR2449 PROTEIN"/>
    <property type="match status" value="1"/>
</dbReference>
<evidence type="ECO:0000313" key="3">
    <source>
        <dbReference type="EMBL" id="CEP25637.1"/>
    </source>
</evidence>
<protein>
    <recommendedName>
        <fullName evidence="2">YCII-related domain-containing protein</fullName>
    </recommendedName>
</protein>
<evidence type="ECO:0000256" key="1">
    <source>
        <dbReference type="ARBA" id="ARBA00007689"/>
    </source>
</evidence>
<reference evidence="3" key="1">
    <citation type="submission" date="2014-08" db="EMBL/GenBank/DDBJ databases">
        <authorList>
            <person name="Falentin Helene"/>
        </authorList>
    </citation>
    <scope>NUCLEOTIDE SEQUENCE</scope>
</reference>
<dbReference type="SUPFAM" id="SSF54909">
    <property type="entry name" value="Dimeric alpha+beta barrel"/>
    <property type="match status" value="1"/>
</dbReference>
<dbReference type="Pfam" id="PF03795">
    <property type="entry name" value="YCII"/>
    <property type="match status" value="1"/>
</dbReference>
<dbReference type="InterPro" id="IPR005545">
    <property type="entry name" value="YCII"/>
</dbReference>
<dbReference type="Gene3D" id="3.30.70.1060">
    <property type="entry name" value="Dimeric alpha+beta barrel"/>
    <property type="match status" value="1"/>
</dbReference>
<name>A0A068VSG0_PROFF</name>
<dbReference type="AlphaFoldDB" id="A0A068VSG0"/>
<dbReference type="KEGG" id="pfre:RM25_0562"/>
<sequence>MAFFAVNYTYDPAKDVEAVRPRHREFLRGLAERGVLRASGPFPGLEPQRALLIFEADSAEEVATLLDQDPMHTEDILKVREILEWNPVIGIFAV</sequence>
<comment type="similarity">
    <text evidence="1">Belongs to the YciI family.</text>
</comment>